<feature type="compositionally biased region" description="Acidic residues" evidence="3">
    <location>
        <begin position="349"/>
        <end position="364"/>
    </location>
</feature>
<reference evidence="6" key="1">
    <citation type="submission" date="2025-08" db="UniProtKB">
        <authorList>
            <consortium name="RefSeq"/>
        </authorList>
    </citation>
    <scope>IDENTIFICATION</scope>
    <source>
        <strain evidence="6">15112-1751.03</strain>
        <tissue evidence="6">Whole Adult</tissue>
    </source>
</reference>
<protein>
    <submittedName>
        <fullName evidence="6">Uncharacterized protein LOC117568377</fullName>
    </submittedName>
</protein>
<dbReference type="SMART" id="SM00297">
    <property type="entry name" value="BROMO"/>
    <property type="match status" value="1"/>
</dbReference>
<dbReference type="Pfam" id="PF00439">
    <property type="entry name" value="Bromodomain"/>
    <property type="match status" value="1"/>
</dbReference>
<dbReference type="RefSeq" id="XP_051860872.1">
    <property type="nucleotide sequence ID" value="XM_052004912.1"/>
</dbReference>
<dbReference type="Gene3D" id="1.20.920.10">
    <property type="entry name" value="Bromodomain-like"/>
    <property type="match status" value="1"/>
</dbReference>
<gene>
    <name evidence="6" type="primary">LOC117568377</name>
</gene>
<dbReference type="GO" id="GO:0005634">
    <property type="term" value="C:nucleus"/>
    <property type="evidence" value="ECO:0007669"/>
    <property type="project" value="TreeGrafter"/>
</dbReference>
<evidence type="ECO:0000256" key="1">
    <source>
        <dbReference type="ARBA" id="ARBA00023117"/>
    </source>
</evidence>
<keyword evidence="1 2" id="KW-0103">Bromodomain</keyword>
<sequence length="380" mass="45138">MYEYKQYSDDTNALSRVQPQVMPEQGRAGQYTNKLHYLRKYLLDELVTKKFAMDFMEPVDAVALQVPNYYQVITRPMDVGTIIKRVHNRYYHCVDDLVHDFRLVISNCYTFNRPGDVVYCNCQKLEKFFHRVLNKMPRGEEKPSTKDPRGSGSEKNNEAVQRQCRELLRKLQISISNEDDRSIHRYFNNKLEILSLRLDQCAIRTVEEFRFEINEIFQDFHVQVETFYELYHSVCEHPSLPTYDRCNLFRHHQDFDPPVLDNEDITQLLYTLKRAESSVEQCQKSYSEEEERRARDLLQAFYSTAFRIKQKLCNDGMGREEEADAEEENGHDEDEGREEINHKDKQLGENEENCEEEQDDENEVNDQANETESIEKMNEN</sequence>
<evidence type="ECO:0000256" key="2">
    <source>
        <dbReference type="PROSITE-ProRule" id="PRU00035"/>
    </source>
</evidence>
<dbReference type="GeneID" id="117568377"/>
<feature type="compositionally biased region" description="Acidic residues" evidence="3">
    <location>
        <begin position="321"/>
        <end position="337"/>
    </location>
</feature>
<feature type="compositionally biased region" description="Basic and acidic residues" evidence="3">
    <location>
        <begin position="138"/>
        <end position="149"/>
    </location>
</feature>
<dbReference type="GO" id="GO:0000785">
    <property type="term" value="C:chromatin"/>
    <property type="evidence" value="ECO:0007669"/>
    <property type="project" value="TreeGrafter"/>
</dbReference>
<dbReference type="AlphaFoldDB" id="A0A9C6T6U3"/>
<dbReference type="PROSITE" id="PS00633">
    <property type="entry name" value="BROMODOMAIN_1"/>
    <property type="match status" value="1"/>
</dbReference>
<feature type="region of interest" description="Disordered" evidence="3">
    <location>
        <begin position="317"/>
        <end position="380"/>
    </location>
</feature>
<proteinExistence type="predicted"/>
<feature type="domain" description="Bromo" evidence="4">
    <location>
        <begin position="47"/>
        <end position="119"/>
    </location>
</feature>
<dbReference type="GO" id="GO:0006338">
    <property type="term" value="P:chromatin remodeling"/>
    <property type="evidence" value="ECO:0007669"/>
    <property type="project" value="TreeGrafter"/>
</dbReference>
<name>A0A9C6T6U3_DROAB</name>
<organism evidence="5 6">
    <name type="scientific">Drosophila albomicans</name>
    <name type="common">Fruit fly</name>
    <dbReference type="NCBI Taxonomy" id="7291"/>
    <lineage>
        <taxon>Eukaryota</taxon>
        <taxon>Metazoa</taxon>
        <taxon>Ecdysozoa</taxon>
        <taxon>Arthropoda</taxon>
        <taxon>Hexapoda</taxon>
        <taxon>Insecta</taxon>
        <taxon>Pterygota</taxon>
        <taxon>Neoptera</taxon>
        <taxon>Endopterygota</taxon>
        <taxon>Diptera</taxon>
        <taxon>Brachycera</taxon>
        <taxon>Muscomorpha</taxon>
        <taxon>Ephydroidea</taxon>
        <taxon>Drosophilidae</taxon>
        <taxon>Drosophila</taxon>
    </lineage>
</organism>
<dbReference type="OrthoDB" id="6017at2759"/>
<feature type="compositionally biased region" description="Basic and acidic residues" evidence="3">
    <location>
        <begin position="338"/>
        <end position="348"/>
    </location>
</feature>
<evidence type="ECO:0000256" key="3">
    <source>
        <dbReference type="SAM" id="MobiDB-lite"/>
    </source>
</evidence>
<dbReference type="PANTHER" id="PTHR22880:SF225">
    <property type="entry name" value="BROMODOMAIN-CONTAINING PROTEIN BET-1-RELATED"/>
    <property type="match status" value="1"/>
</dbReference>
<dbReference type="InterPro" id="IPR018359">
    <property type="entry name" value="Bromodomain_CS"/>
</dbReference>
<dbReference type="PROSITE" id="PS50014">
    <property type="entry name" value="BROMODOMAIN_2"/>
    <property type="match status" value="1"/>
</dbReference>
<dbReference type="PRINTS" id="PR00503">
    <property type="entry name" value="BROMODOMAIN"/>
</dbReference>
<dbReference type="InterPro" id="IPR036427">
    <property type="entry name" value="Bromodomain-like_sf"/>
</dbReference>
<evidence type="ECO:0000259" key="4">
    <source>
        <dbReference type="PROSITE" id="PS50014"/>
    </source>
</evidence>
<dbReference type="PANTHER" id="PTHR22880">
    <property type="entry name" value="FALZ-RELATED BROMODOMAIN-CONTAINING PROTEINS"/>
    <property type="match status" value="1"/>
</dbReference>
<keyword evidence="5" id="KW-1185">Reference proteome</keyword>
<dbReference type="GO" id="GO:0006355">
    <property type="term" value="P:regulation of DNA-templated transcription"/>
    <property type="evidence" value="ECO:0007669"/>
    <property type="project" value="TreeGrafter"/>
</dbReference>
<evidence type="ECO:0000313" key="6">
    <source>
        <dbReference type="RefSeq" id="XP_051860872.1"/>
    </source>
</evidence>
<dbReference type="InterPro" id="IPR001487">
    <property type="entry name" value="Bromodomain"/>
</dbReference>
<dbReference type="SUPFAM" id="SSF47370">
    <property type="entry name" value="Bromodomain"/>
    <property type="match status" value="1"/>
</dbReference>
<accession>A0A9C6T6U3</accession>
<dbReference type="InterPro" id="IPR050935">
    <property type="entry name" value="Bromo_chromatin_reader"/>
</dbReference>
<evidence type="ECO:0000313" key="5">
    <source>
        <dbReference type="Proteomes" id="UP000515160"/>
    </source>
</evidence>
<dbReference type="Proteomes" id="UP000515160">
    <property type="component" value="Chromosome 3"/>
</dbReference>
<feature type="region of interest" description="Disordered" evidence="3">
    <location>
        <begin position="138"/>
        <end position="157"/>
    </location>
</feature>